<dbReference type="EMBL" id="KF433697">
    <property type="protein sequence ID" value="AII98018.1"/>
    <property type="molecule type" value="mRNA"/>
</dbReference>
<name>A0A076L0S3_NEPPI</name>
<accession>A0A076L0S3</accession>
<organism evidence="1">
    <name type="scientific">Nephila pilipes</name>
    <name type="common">Giant wood spider</name>
    <name type="synonym">Nephila maculata</name>
    <dbReference type="NCBI Taxonomy" id="299642"/>
    <lineage>
        <taxon>Eukaryota</taxon>
        <taxon>Metazoa</taxon>
        <taxon>Ecdysozoa</taxon>
        <taxon>Arthropoda</taxon>
        <taxon>Chelicerata</taxon>
        <taxon>Arachnida</taxon>
        <taxon>Araneae</taxon>
        <taxon>Araneomorphae</taxon>
        <taxon>Entelegynae</taxon>
        <taxon>Araneoidea</taxon>
        <taxon>Nephilidae</taxon>
        <taxon>Nephila</taxon>
    </lineage>
</organism>
<dbReference type="AlphaFoldDB" id="A0A076L0S3"/>
<sequence>MPIYFDDCSMRSNGLFLQYLMHV</sequence>
<reference evidence="1" key="1">
    <citation type="submission" date="2013-07" db="EMBL/GenBank/DDBJ databases">
        <title>Nephila pilipes venom gland.</title>
        <authorList>
            <person name="Huo L.J."/>
        </authorList>
    </citation>
    <scope>NUCLEOTIDE SEQUENCE</scope>
    <source>
        <tissue evidence="1">Venom gland</tissue>
    </source>
</reference>
<evidence type="ECO:0000313" key="1">
    <source>
        <dbReference type="EMBL" id="AII98018.1"/>
    </source>
</evidence>
<protein>
    <submittedName>
        <fullName evidence="1">BLTX663</fullName>
    </submittedName>
</protein>
<proteinExistence type="evidence at transcript level"/>